<dbReference type="EMBL" id="JBEDUW010000006">
    <property type="protein sequence ID" value="KAK9920128.1"/>
    <property type="molecule type" value="Genomic_DNA"/>
</dbReference>
<reference evidence="1 2" key="1">
    <citation type="journal article" date="2023" name="G3 (Bethesda)">
        <title>A chromosome-length genome assembly and annotation of blackberry (Rubus argutus, cv. 'Hillquist').</title>
        <authorList>
            <person name="Bruna T."/>
            <person name="Aryal R."/>
            <person name="Dudchenko O."/>
            <person name="Sargent D.J."/>
            <person name="Mead D."/>
            <person name="Buti M."/>
            <person name="Cavallini A."/>
            <person name="Hytonen T."/>
            <person name="Andres J."/>
            <person name="Pham M."/>
            <person name="Weisz D."/>
            <person name="Mascagni F."/>
            <person name="Usai G."/>
            <person name="Natali L."/>
            <person name="Bassil N."/>
            <person name="Fernandez G.E."/>
            <person name="Lomsadze A."/>
            <person name="Armour M."/>
            <person name="Olukolu B."/>
            <person name="Poorten T."/>
            <person name="Britton C."/>
            <person name="Davik J."/>
            <person name="Ashrafi H."/>
            <person name="Aiden E.L."/>
            <person name="Borodovsky M."/>
            <person name="Worthington M."/>
        </authorList>
    </citation>
    <scope>NUCLEOTIDE SEQUENCE [LARGE SCALE GENOMIC DNA]</scope>
    <source>
        <strain evidence="1">PI 553951</strain>
    </source>
</reference>
<name>A0AAW1W8J0_RUBAR</name>
<keyword evidence="2" id="KW-1185">Reference proteome</keyword>
<gene>
    <name evidence="1" type="ORF">M0R45_028689</name>
</gene>
<proteinExistence type="predicted"/>
<organism evidence="1 2">
    <name type="scientific">Rubus argutus</name>
    <name type="common">Southern blackberry</name>
    <dbReference type="NCBI Taxonomy" id="59490"/>
    <lineage>
        <taxon>Eukaryota</taxon>
        <taxon>Viridiplantae</taxon>
        <taxon>Streptophyta</taxon>
        <taxon>Embryophyta</taxon>
        <taxon>Tracheophyta</taxon>
        <taxon>Spermatophyta</taxon>
        <taxon>Magnoliopsida</taxon>
        <taxon>eudicotyledons</taxon>
        <taxon>Gunneridae</taxon>
        <taxon>Pentapetalae</taxon>
        <taxon>rosids</taxon>
        <taxon>fabids</taxon>
        <taxon>Rosales</taxon>
        <taxon>Rosaceae</taxon>
        <taxon>Rosoideae</taxon>
        <taxon>Rosoideae incertae sedis</taxon>
        <taxon>Rubus</taxon>
    </lineage>
</organism>
<accession>A0AAW1W8J0</accession>
<dbReference type="Proteomes" id="UP001457282">
    <property type="component" value="Unassembled WGS sequence"/>
</dbReference>
<evidence type="ECO:0000313" key="1">
    <source>
        <dbReference type="EMBL" id="KAK9920128.1"/>
    </source>
</evidence>
<evidence type="ECO:0000313" key="2">
    <source>
        <dbReference type="Proteomes" id="UP001457282"/>
    </source>
</evidence>
<comment type="caution">
    <text evidence="1">The sequence shown here is derived from an EMBL/GenBank/DDBJ whole genome shotgun (WGS) entry which is preliminary data.</text>
</comment>
<dbReference type="AlphaFoldDB" id="A0AAW1W8J0"/>
<sequence>MMMMKKVSSSFSPILFIRKSSSASSSVTEKGCKRSSSDKWLYLYFKEHYAHRYVNGPTSSGTKYPIRAIKLSYLLSPTKTDYEDSKLTEAVRTFRNYNSSLYRNWGGSYSSQILFTLPKFTRSCSSDGGNNEICSLETQEDDHRNPKLKKAIKRLKKGGQEFLFLEELPDGKLYSLDPKICGSALKRVSVSRYWIPPGKAGRNGYLLSHLHLSTTMHASLDSSPGLPSTVYLSAPKS</sequence>
<protein>
    <submittedName>
        <fullName evidence="1">Uncharacterized protein</fullName>
    </submittedName>
</protein>